<name>A0A8H7ZUN8_9FUNG</name>
<keyword evidence="3" id="KW-1185">Reference proteome</keyword>
<evidence type="ECO:0000256" key="1">
    <source>
        <dbReference type="SAM" id="MobiDB-lite"/>
    </source>
</evidence>
<evidence type="ECO:0000313" key="2">
    <source>
        <dbReference type="EMBL" id="KAG5459645.1"/>
    </source>
</evidence>
<feature type="compositionally biased region" description="Basic and acidic residues" evidence="1">
    <location>
        <begin position="100"/>
        <end position="112"/>
    </location>
</feature>
<sequence length="112" mass="12580">MVNLGGFFWTTLNPPFEVLDFQLITTRKQAVFGPAKHLVRISKSRPKWASCGVFDSRFCVSCAVHETSNLSTRSTPQEATGRRQYTRNSKGGSYGVLENTELRRRKEPAGDV</sequence>
<dbReference type="Proteomes" id="UP000673691">
    <property type="component" value="Unassembled WGS sequence"/>
</dbReference>
<dbReference type="AlphaFoldDB" id="A0A8H7ZUN8"/>
<accession>A0A8H7ZUN8</accession>
<feature type="region of interest" description="Disordered" evidence="1">
    <location>
        <begin position="68"/>
        <end position="112"/>
    </location>
</feature>
<proteinExistence type="predicted"/>
<dbReference type="EMBL" id="JAEFCI010006500">
    <property type="protein sequence ID" value="KAG5459645.1"/>
    <property type="molecule type" value="Genomic_DNA"/>
</dbReference>
<organism evidence="2 3">
    <name type="scientific">Olpidium bornovanus</name>
    <dbReference type="NCBI Taxonomy" id="278681"/>
    <lineage>
        <taxon>Eukaryota</taxon>
        <taxon>Fungi</taxon>
        <taxon>Fungi incertae sedis</taxon>
        <taxon>Olpidiomycota</taxon>
        <taxon>Olpidiomycotina</taxon>
        <taxon>Olpidiomycetes</taxon>
        <taxon>Olpidiales</taxon>
        <taxon>Olpidiaceae</taxon>
        <taxon>Olpidium</taxon>
    </lineage>
</organism>
<protein>
    <submittedName>
        <fullName evidence="2">Uncharacterized protein</fullName>
    </submittedName>
</protein>
<gene>
    <name evidence="2" type="ORF">BJ554DRAFT_8405</name>
</gene>
<reference evidence="2 3" key="1">
    <citation type="journal article" name="Sci. Rep.">
        <title>Genome-scale phylogenetic analyses confirm Olpidium as the closest living zoosporic fungus to the non-flagellated, terrestrial fungi.</title>
        <authorList>
            <person name="Chang Y."/>
            <person name="Rochon D."/>
            <person name="Sekimoto S."/>
            <person name="Wang Y."/>
            <person name="Chovatia M."/>
            <person name="Sandor L."/>
            <person name="Salamov A."/>
            <person name="Grigoriev I.V."/>
            <person name="Stajich J.E."/>
            <person name="Spatafora J.W."/>
        </authorList>
    </citation>
    <scope>NUCLEOTIDE SEQUENCE [LARGE SCALE GENOMIC DNA]</scope>
    <source>
        <strain evidence="2">S191</strain>
    </source>
</reference>
<evidence type="ECO:0000313" key="3">
    <source>
        <dbReference type="Proteomes" id="UP000673691"/>
    </source>
</evidence>
<feature type="compositionally biased region" description="Polar residues" evidence="1">
    <location>
        <begin position="68"/>
        <end position="78"/>
    </location>
</feature>
<comment type="caution">
    <text evidence="2">The sequence shown here is derived from an EMBL/GenBank/DDBJ whole genome shotgun (WGS) entry which is preliminary data.</text>
</comment>